<dbReference type="RefSeq" id="WP_054292593.1">
    <property type="nucleotide sequence ID" value="NZ_CP012752.1"/>
</dbReference>
<evidence type="ECO:0008006" key="10">
    <source>
        <dbReference type="Google" id="ProtNLM"/>
    </source>
</evidence>
<dbReference type="InterPro" id="IPR009081">
    <property type="entry name" value="PP-bd_ACP"/>
</dbReference>
<dbReference type="Pfam" id="PF00550">
    <property type="entry name" value="PP-binding"/>
    <property type="match status" value="3"/>
</dbReference>
<dbReference type="InterPro" id="IPR057326">
    <property type="entry name" value="KR_dom"/>
</dbReference>
<dbReference type="InterPro" id="IPR016036">
    <property type="entry name" value="Malonyl_transacylase_ACP-bd"/>
</dbReference>
<dbReference type="Pfam" id="PF21089">
    <property type="entry name" value="PKS_DH_N"/>
    <property type="match status" value="1"/>
</dbReference>
<dbReference type="InterPro" id="IPR020806">
    <property type="entry name" value="PKS_PP-bd"/>
</dbReference>
<dbReference type="Gene3D" id="3.40.366.10">
    <property type="entry name" value="Malonyl-Coenzyme A Acyl Carrier Protein, domain 2"/>
    <property type="match status" value="1"/>
</dbReference>
<organism evidence="8 9">
    <name type="scientific">Kibdelosporangium phytohabitans</name>
    <dbReference type="NCBI Taxonomy" id="860235"/>
    <lineage>
        <taxon>Bacteria</taxon>
        <taxon>Bacillati</taxon>
        <taxon>Actinomycetota</taxon>
        <taxon>Actinomycetes</taxon>
        <taxon>Pseudonocardiales</taxon>
        <taxon>Pseudonocardiaceae</taxon>
        <taxon>Kibdelosporangium</taxon>
    </lineage>
</organism>
<accession>A0A0N9I7T3</accession>
<dbReference type="SUPFAM" id="SSF47336">
    <property type="entry name" value="ACP-like"/>
    <property type="match status" value="3"/>
</dbReference>
<sequence length="2173" mass="229585">MTTSPRTAAALKQWLTEEIAESCALDVSEVDPSRPIREYGLTSRDALRLVGDLEDMLDRELPSALIWQHPTIDALVQVLLGEPAETGVAPVVAAGATAPGVAEPIAVIGIGCRLPGGIHGPEQFWRLLVEGNHAITRVPDGRWEQFGYDSPEQAERLSNTTRWGGFLDEIASFDAEFFGIAPREAAAMDPQQRLLLEVAWEALEHAGVSPDSLRGTQTGVFVGISGNEYSHLTLGDVSRVDAWSGTGSALSISANRLSYVLDLRGPSMAVDTACSSSLVAVHQAIQSLRTGESEVALAGGANLLLGAGVTATFDQMGVTSPDGLCKAFDASADGIARAEGAGVVVLKPLSAAVRDGDRVLAVLRGSAVNSDGRSNGLTAPNPEAQQALLRTAYASAGVDPAEVDYIEAHGTGTLLGDPIEASALGAVLGRGRPASGPLLVGSVKTNLGHLEAAAGITGLIKTVLALANRRIPASLHFTEPNPHIPFDDFRLAVAAEQQPWPNRDRPGRAGVSGFGFGGTNAHVIVEQAPAAEQRAGTLTKPGQFLLGATSVTRLRRAAKQLSDWLTGPGEHAGLSDVEHTLARRGSGRSRAVITAGNRAELISGLDALAQATATPGVALGNRDQVGPGPVWVFSGQGAQWTGMGRRLLDEEPAFAEAVDEVDRALLAVSGPSLREVLEAGDEPTVFEVLQPVLFGLQVALARLWQHYGVQPAAVIGHSLGEVAAAVVAGAVTLQDGALIAVRRSVRLAATAGTGAMAVLELPAAEVGKLLTEYPEIAAHVDIAVYNAPGQTVVAGRHDKVPALVELVERRGLMARLVKSTVAGHSRMVDPVLDALRSDLAGVRPGEPTVTIYPTAVADTHATVTHDAGYWVGNVRNAVRFADAVTAAVADGFTTFVEISPHPVLFHAVTETAGKATVLGTLRRSDDETWHFHANLGALLAVSATPPATRGRLLDLPTTPWTRTEHWTKPIARAVPAGTHPLLGVHVELPDERTHLWRADLGAGTQPWLADHRIDGRSFLVSSCYVDMAFVAASTVLGTSPDRLALKEVTLHQPLPLTEHTPVTTTFTPFDHGVGGRMKVHTKNAEGAWILHCAATVTGVSTLDTDREPDDEAGTGLAPAELYQRLRSRGVEYGMAFAGVSDARVGKTSAVLSIDIPEAVPRAGYLVHPVLLESCLQGFAAVLPADAGQDTLHMPVEFGSVRVLGDPGQGAYAYVSIVEQRGPGEVVGELRLVDLDDRVVLEITGIRVRAIPRAQIAAPLRERLLHRTWVPQESPTTRQNGPVLLVAGPGHPLAHRALATLTAVGVEARLVSEVDASVLAADEPASVVLLQDSDHGHGIGTAKRSVLAATEWVRTLVDLPGEPPRLWLVTSSAATVLGDELGQPGPASVRGLVRVLSFEHPALRATWLDLDGADPARAAAELSVELTTAGTDDEIAWRAGRRYVGRLSAAPVPTPHPEQRPVVRPDGGYVITGGLGGLGLLIAGWLADRGAHTLVLNGRSAPKPASMAVIEELRSGGTNVEIVLGDIAEPGVAEKLVAAAGKARGIVHAAALFADRTVALLDEETVHRTWRPKAEGAWRLHEASAGLDLDWWFGFSSATALQGSPGQPAYSTANTYLDNLAALRRAQGLPATTVQWGTWAEVGAATDVDLPGVYPITPAEGLSLIADVLAGAPGTVGALRLNAPRLVGAFPELAKVPFSAGILAEHVTATARSGDWPGIEAVRELEPAEIRRLTGDQLRSRVASVMGLQAEALADDLPLTSLGVDSLLAVRIRNALQHDFEINLPVPVLLRGATLADLASRLYAEMDVSDEASGAPLPRRTVLVPPRDAAERLVAAAWQDVLGVPVGVTHDFGSLGGDEAKAEQVTALLTERSGHALTPAALFAQPTIEMIAAKIRELDHRSGPVRVLRKGGFRTPLFFFHPGGGDTAVFRQLVDLIDPDVPAYGFDRVDGESVQQRVAAVLPELRRIQPHGPYRLAGWSFGGFLAYEAAQQLTAAGERVELLGLVDPIIPLPHQDGLSEVQQLESRFKRFGEFLESAYGKHVDLPFAEMARLGDEAQADLLASTILAAEVVDARVSEAILTHQRLSFLDVRHLERYQPAQYNGPVIYYSAADPVPGGLRDERFDRRDPARGFDAVCTDLELVVVPGHHLSVLDPPNVNVIAGHLAAALSRVRQ</sequence>
<dbReference type="GO" id="GO:0071770">
    <property type="term" value="P:DIM/DIP cell wall layer assembly"/>
    <property type="evidence" value="ECO:0007669"/>
    <property type="project" value="TreeGrafter"/>
</dbReference>
<keyword evidence="9" id="KW-1185">Reference proteome</keyword>
<evidence type="ECO:0000256" key="3">
    <source>
        <dbReference type="ARBA" id="ARBA00022679"/>
    </source>
</evidence>
<protein>
    <recommendedName>
        <fullName evidence="10">Polyketide synthase</fullName>
    </recommendedName>
</protein>
<evidence type="ECO:0000259" key="5">
    <source>
        <dbReference type="PROSITE" id="PS50075"/>
    </source>
</evidence>
<evidence type="ECO:0000313" key="9">
    <source>
        <dbReference type="Proteomes" id="UP000063699"/>
    </source>
</evidence>
<dbReference type="InterPro" id="IPR020841">
    <property type="entry name" value="PKS_Beta-ketoAc_synthase_dom"/>
</dbReference>
<dbReference type="SMART" id="SM00826">
    <property type="entry name" value="PKS_DH"/>
    <property type="match status" value="1"/>
</dbReference>
<dbReference type="SUPFAM" id="SSF51735">
    <property type="entry name" value="NAD(P)-binding Rossmann-fold domains"/>
    <property type="match status" value="2"/>
</dbReference>
<dbReference type="SMART" id="SM00827">
    <property type="entry name" value="PKS_AT"/>
    <property type="match status" value="1"/>
</dbReference>
<dbReference type="SMART" id="SM00822">
    <property type="entry name" value="PKS_KR"/>
    <property type="match status" value="1"/>
</dbReference>
<feature type="domain" description="Carrier" evidence="5">
    <location>
        <begin position="1"/>
        <end position="83"/>
    </location>
</feature>
<feature type="region of interest" description="C-terminal hotdog fold" evidence="4">
    <location>
        <begin position="1113"/>
        <end position="1256"/>
    </location>
</feature>
<dbReference type="InterPro" id="IPR050091">
    <property type="entry name" value="PKS_NRPS_Biosynth_Enz"/>
</dbReference>
<dbReference type="SMART" id="SM00823">
    <property type="entry name" value="PKS_PP"/>
    <property type="match status" value="3"/>
</dbReference>
<dbReference type="GO" id="GO:0005737">
    <property type="term" value="C:cytoplasm"/>
    <property type="evidence" value="ECO:0007669"/>
    <property type="project" value="TreeGrafter"/>
</dbReference>
<dbReference type="SUPFAM" id="SSF53901">
    <property type="entry name" value="Thiolase-like"/>
    <property type="match status" value="1"/>
</dbReference>
<dbReference type="InterPro" id="IPR036736">
    <property type="entry name" value="ACP-like_sf"/>
</dbReference>
<dbReference type="Gene3D" id="3.40.47.10">
    <property type="match status" value="1"/>
</dbReference>
<evidence type="ECO:0000313" key="8">
    <source>
        <dbReference type="EMBL" id="ALG10690.1"/>
    </source>
</evidence>
<dbReference type="KEGG" id="kphy:AOZ06_30725"/>
<dbReference type="InterPro" id="IPR049552">
    <property type="entry name" value="PKS_DH_N"/>
</dbReference>
<evidence type="ECO:0000259" key="6">
    <source>
        <dbReference type="PROSITE" id="PS52004"/>
    </source>
</evidence>
<dbReference type="InterPro" id="IPR036291">
    <property type="entry name" value="NAD(P)-bd_dom_sf"/>
</dbReference>
<dbReference type="InterPro" id="IPR016039">
    <property type="entry name" value="Thiolase-like"/>
</dbReference>
<dbReference type="Gene3D" id="3.40.50.720">
    <property type="entry name" value="NAD(P)-binding Rossmann-like Domain"/>
    <property type="match status" value="1"/>
</dbReference>
<dbReference type="SUPFAM" id="SSF53474">
    <property type="entry name" value="alpha/beta-Hydrolases"/>
    <property type="match status" value="1"/>
</dbReference>
<dbReference type="InterPro" id="IPR042104">
    <property type="entry name" value="PKS_dehydratase_sf"/>
</dbReference>
<dbReference type="InterPro" id="IPR049551">
    <property type="entry name" value="PKS_DH_C"/>
</dbReference>
<dbReference type="GO" id="GO:0031177">
    <property type="term" value="F:phosphopantetheine binding"/>
    <property type="evidence" value="ECO:0007669"/>
    <property type="project" value="InterPro"/>
</dbReference>
<evidence type="ECO:0000256" key="4">
    <source>
        <dbReference type="PROSITE-ProRule" id="PRU01363"/>
    </source>
</evidence>
<dbReference type="FunFam" id="3.40.47.10:FF:000019">
    <property type="entry name" value="Polyketide synthase type I"/>
    <property type="match status" value="1"/>
</dbReference>
<dbReference type="Pfam" id="PF08659">
    <property type="entry name" value="KR"/>
    <property type="match status" value="1"/>
</dbReference>
<evidence type="ECO:0000256" key="2">
    <source>
        <dbReference type="ARBA" id="ARBA00022553"/>
    </source>
</evidence>
<dbReference type="InterPro" id="IPR014043">
    <property type="entry name" value="Acyl_transferase_dom"/>
</dbReference>
<keyword evidence="3" id="KW-0808">Transferase</keyword>
<comment type="caution">
    <text evidence="4">Lacks conserved residue(s) required for the propagation of feature annotation.</text>
</comment>
<dbReference type="InterPro" id="IPR020807">
    <property type="entry name" value="PKS_DH"/>
</dbReference>
<feature type="domain" description="Carrier" evidence="5">
    <location>
        <begin position="1728"/>
        <end position="1805"/>
    </location>
</feature>
<feature type="domain" description="Ketosynthase family 3 (KS3)" evidence="6">
    <location>
        <begin position="102"/>
        <end position="527"/>
    </location>
</feature>
<dbReference type="Pfam" id="PF00975">
    <property type="entry name" value="Thioesterase"/>
    <property type="match status" value="1"/>
</dbReference>
<gene>
    <name evidence="8" type="ORF">AOZ06_30725</name>
</gene>
<dbReference type="SUPFAM" id="SSF52151">
    <property type="entry name" value="FabD/lysophospholipase-like"/>
    <property type="match status" value="1"/>
</dbReference>
<dbReference type="EMBL" id="CP012752">
    <property type="protein sequence ID" value="ALG10690.1"/>
    <property type="molecule type" value="Genomic_DNA"/>
</dbReference>
<dbReference type="Gene3D" id="3.10.129.110">
    <property type="entry name" value="Polyketide synthase dehydratase"/>
    <property type="match status" value="1"/>
</dbReference>
<dbReference type="GO" id="GO:0004315">
    <property type="term" value="F:3-oxoacyl-[acyl-carrier-protein] synthase activity"/>
    <property type="evidence" value="ECO:0007669"/>
    <property type="project" value="InterPro"/>
</dbReference>
<dbReference type="GO" id="GO:0004312">
    <property type="term" value="F:fatty acid synthase activity"/>
    <property type="evidence" value="ECO:0007669"/>
    <property type="project" value="TreeGrafter"/>
</dbReference>
<dbReference type="OrthoDB" id="9778690at2"/>
<dbReference type="Gene3D" id="1.10.1200.10">
    <property type="entry name" value="ACP-like"/>
    <property type="match status" value="3"/>
</dbReference>
<dbReference type="Pfam" id="PF00698">
    <property type="entry name" value="Acyl_transf_1"/>
    <property type="match status" value="1"/>
</dbReference>
<dbReference type="InterPro" id="IPR001227">
    <property type="entry name" value="Ac_transferase_dom_sf"/>
</dbReference>
<dbReference type="GO" id="GO:0006633">
    <property type="term" value="P:fatty acid biosynthetic process"/>
    <property type="evidence" value="ECO:0007669"/>
    <property type="project" value="InterPro"/>
</dbReference>
<dbReference type="InterPro" id="IPR016035">
    <property type="entry name" value="Acyl_Trfase/lysoPLipase"/>
</dbReference>
<keyword evidence="1" id="KW-0596">Phosphopantetheine</keyword>
<dbReference type="PANTHER" id="PTHR43775:SF37">
    <property type="entry name" value="SI:DKEY-61P9.11"/>
    <property type="match status" value="1"/>
</dbReference>
<dbReference type="STRING" id="860235.AOZ06_30725"/>
<dbReference type="InterPro" id="IPR014031">
    <property type="entry name" value="Ketoacyl_synth_C"/>
</dbReference>
<name>A0A0N9I7T3_9PSEU</name>
<dbReference type="InterPro" id="IPR018201">
    <property type="entry name" value="Ketoacyl_synth_AS"/>
</dbReference>
<dbReference type="Pfam" id="PF14765">
    <property type="entry name" value="PS-DH"/>
    <property type="match status" value="1"/>
</dbReference>
<dbReference type="Gene3D" id="3.40.50.1820">
    <property type="entry name" value="alpha/beta hydrolase"/>
    <property type="match status" value="1"/>
</dbReference>
<dbReference type="PROSITE" id="PS00012">
    <property type="entry name" value="PHOSPHOPANTETHEINE"/>
    <property type="match status" value="1"/>
</dbReference>
<dbReference type="PROSITE" id="PS50075">
    <property type="entry name" value="CARRIER"/>
    <property type="match status" value="3"/>
</dbReference>
<dbReference type="PROSITE" id="PS00606">
    <property type="entry name" value="KS3_1"/>
    <property type="match status" value="1"/>
</dbReference>
<dbReference type="CDD" id="cd08955">
    <property type="entry name" value="KR_2_FAS_SDR_x"/>
    <property type="match status" value="1"/>
</dbReference>
<dbReference type="InterPro" id="IPR013968">
    <property type="entry name" value="PKS_KR"/>
</dbReference>
<dbReference type="Pfam" id="PF02801">
    <property type="entry name" value="Ketoacyl-synt_C"/>
    <property type="match status" value="1"/>
</dbReference>
<dbReference type="CDD" id="cd00833">
    <property type="entry name" value="PKS"/>
    <property type="match status" value="1"/>
</dbReference>
<dbReference type="PROSITE" id="PS52004">
    <property type="entry name" value="KS3_2"/>
    <property type="match status" value="1"/>
</dbReference>
<dbReference type="SMART" id="SM00825">
    <property type="entry name" value="PKS_KS"/>
    <property type="match status" value="1"/>
</dbReference>
<dbReference type="Pfam" id="PF00109">
    <property type="entry name" value="ketoacyl-synt"/>
    <property type="match status" value="1"/>
</dbReference>
<dbReference type="InterPro" id="IPR049900">
    <property type="entry name" value="PKS_mFAS_DH"/>
</dbReference>
<reference evidence="8 9" key="1">
    <citation type="submission" date="2015-07" db="EMBL/GenBank/DDBJ databases">
        <title>Genome sequencing of Kibdelosporangium phytohabitans.</title>
        <authorList>
            <person name="Qin S."/>
            <person name="Xing K."/>
        </authorList>
    </citation>
    <scope>NUCLEOTIDE SEQUENCE [LARGE SCALE GENOMIC DNA]</scope>
    <source>
        <strain evidence="8 9">KLBMP1111</strain>
    </source>
</reference>
<feature type="region of interest" description="N-terminal hotdog fold" evidence="4">
    <location>
        <begin position="979"/>
        <end position="1103"/>
    </location>
</feature>
<dbReference type="InterPro" id="IPR032821">
    <property type="entry name" value="PKS_assoc"/>
</dbReference>
<proteinExistence type="predicted"/>
<feature type="domain" description="Carrier" evidence="5">
    <location>
        <begin position="1824"/>
        <end position="1898"/>
    </location>
</feature>
<evidence type="ECO:0000256" key="1">
    <source>
        <dbReference type="ARBA" id="ARBA00022450"/>
    </source>
</evidence>
<dbReference type="InterPro" id="IPR006162">
    <property type="entry name" value="Ppantetheine_attach_site"/>
</dbReference>
<dbReference type="Gene3D" id="3.30.70.250">
    <property type="entry name" value="Malonyl-CoA ACP transacylase, ACP-binding"/>
    <property type="match status" value="1"/>
</dbReference>
<dbReference type="Proteomes" id="UP000063699">
    <property type="component" value="Chromosome"/>
</dbReference>
<dbReference type="PROSITE" id="PS52019">
    <property type="entry name" value="PKS_MFAS_DH"/>
    <property type="match status" value="1"/>
</dbReference>
<dbReference type="SUPFAM" id="SSF55048">
    <property type="entry name" value="Probable ACP-binding domain of malonyl-CoA ACP transacylase"/>
    <property type="match status" value="1"/>
</dbReference>
<dbReference type="PANTHER" id="PTHR43775">
    <property type="entry name" value="FATTY ACID SYNTHASE"/>
    <property type="match status" value="1"/>
</dbReference>
<dbReference type="Pfam" id="PF16197">
    <property type="entry name" value="KAsynt_C_assoc"/>
    <property type="match status" value="1"/>
</dbReference>
<dbReference type="InterPro" id="IPR029058">
    <property type="entry name" value="AB_hydrolase_fold"/>
</dbReference>
<evidence type="ECO:0000259" key="7">
    <source>
        <dbReference type="PROSITE" id="PS52019"/>
    </source>
</evidence>
<keyword evidence="2" id="KW-0597">Phosphoprotein</keyword>
<dbReference type="InterPro" id="IPR014030">
    <property type="entry name" value="Ketoacyl_synth_N"/>
</dbReference>
<feature type="domain" description="PKS/mFAS DH" evidence="7">
    <location>
        <begin position="979"/>
        <end position="1256"/>
    </location>
</feature>
<dbReference type="InterPro" id="IPR001031">
    <property type="entry name" value="Thioesterase"/>
</dbReference>
<dbReference type="GO" id="GO:0005886">
    <property type="term" value="C:plasma membrane"/>
    <property type="evidence" value="ECO:0007669"/>
    <property type="project" value="TreeGrafter"/>
</dbReference>